<organism evidence="2 3">
    <name type="scientific">Streptomyces incarnatus</name>
    <dbReference type="NCBI Taxonomy" id="665007"/>
    <lineage>
        <taxon>Bacteria</taxon>
        <taxon>Bacillati</taxon>
        <taxon>Actinomycetota</taxon>
        <taxon>Actinomycetes</taxon>
        <taxon>Kitasatosporales</taxon>
        <taxon>Streptomycetaceae</taxon>
        <taxon>Streptomyces</taxon>
    </lineage>
</organism>
<keyword evidence="3" id="KW-1185">Reference proteome</keyword>
<accession>A0ABN4GHB1</accession>
<evidence type="ECO:0000313" key="3">
    <source>
        <dbReference type="Proteomes" id="UP000035366"/>
    </source>
</evidence>
<gene>
    <name evidence="2" type="ORF">ABB07_15445</name>
</gene>
<evidence type="ECO:0000256" key="1">
    <source>
        <dbReference type="SAM" id="SignalP"/>
    </source>
</evidence>
<sequence length="128" mass="13656">MGSTLKRTVGVLAGAAALAITTGTAPAFASAAGCHGGACVRVQGSGLHVDWIQAYSGDEVFHGKFKIYAEKMGYVKYSPLTTYYNTGDHFTYFRVPINKNWKDGTDICVQALLDGTHDDGTACETVEK</sequence>
<dbReference type="Proteomes" id="UP000035366">
    <property type="component" value="Chromosome"/>
</dbReference>
<evidence type="ECO:0000313" key="2">
    <source>
        <dbReference type="EMBL" id="AKJ11372.1"/>
    </source>
</evidence>
<name>A0ABN4GHB1_9ACTN</name>
<evidence type="ECO:0008006" key="4">
    <source>
        <dbReference type="Google" id="ProtNLM"/>
    </source>
</evidence>
<dbReference type="PROSITE" id="PS51257">
    <property type="entry name" value="PROKAR_LIPOPROTEIN"/>
    <property type="match status" value="1"/>
</dbReference>
<proteinExistence type="predicted"/>
<keyword evidence="1" id="KW-0732">Signal</keyword>
<reference evidence="2 3" key="1">
    <citation type="journal article" date="2015" name="ISME J.">
        <title>Draft Genome Sequence of Streptomyces incarnatus NRRL8089, which Produces the Nucleoside Antibiotic Sinefungin.</title>
        <authorList>
            <person name="Oshima K."/>
            <person name="Hattori M."/>
            <person name="Shimizu H."/>
            <person name="Fukuda K."/>
            <person name="Nemoto M."/>
            <person name="Inagaki K."/>
            <person name="Tamura T."/>
        </authorList>
    </citation>
    <scope>NUCLEOTIDE SEQUENCE [LARGE SCALE GENOMIC DNA]</scope>
    <source>
        <strain evidence="2 3">NRRL 8089</strain>
    </source>
</reference>
<protein>
    <recommendedName>
        <fullName evidence="4">Secreted protein</fullName>
    </recommendedName>
</protein>
<feature type="chain" id="PRO_5046689420" description="Secreted protein" evidence="1">
    <location>
        <begin position="28"/>
        <end position="128"/>
    </location>
</feature>
<feature type="signal peptide" evidence="1">
    <location>
        <begin position="1"/>
        <end position="27"/>
    </location>
</feature>
<dbReference type="EMBL" id="CP011497">
    <property type="protein sequence ID" value="AKJ11372.1"/>
    <property type="molecule type" value="Genomic_DNA"/>
</dbReference>